<accession>A0AAP1AAI9</accession>
<name>A0AAP1AAI9_ACIBA</name>
<evidence type="ECO:0000313" key="2">
    <source>
        <dbReference type="EMBL" id="KQE04661.1"/>
    </source>
</evidence>
<comment type="caution">
    <text evidence="2">The sequence shown here is derived from an EMBL/GenBank/DDBJ whole genome shotgun (WGS) entry which is preliminary data.</text>
</comment>
<dbReference type="EMBL" id="LLGC01000166">
    <property type="protein sequence ID" value="KQE04661.1"/>
    <property type="molecule type" value="Genomic_DNA"/>
</dbReference>
<dbReference type="Proteomes" id="UP000051449">
    <property type="component" value="Unassembled WGS sequence"/>
</dbReference>
<sequence length="310" mass="34547">MIFNEQNAQRVIDTLSTNLKKVFDKAFEAAESTWEQVAMSVPSNGASNTYAWIENFPKMRKWVGDKAVKQLKGHAYTLVNDDFEATVEIDRNHIEDDQLGIYKPQAEMAGESSKQWPDEMVYTVLTSGFTELCYDGKPFYATNHQVGEGKTAKVVSNKLEVPLKADTFANAQASYGKARTMLKSVKDEEGRPLNLKPTLLIVPPALEDTANALMNNERFEDGKPNPYKGTAKVLVVGWLKTDREWHLQDASKPVKAIIFQPRKMPVFVKQTDTSSDSVFMRKKFKFGSEARGAAGYGLWQMAVGSTGTGA</sequence>
<dbReference type="InterPro" id="IPR018774">
    <property type="entry name" value="Phage_Mu_GpT"/>
</dbReference>
<dbReference type="Pfam" id="PF10124">
    <property type="entry name" value="Mu-like_gpT"/>
    <property type="match status" value="3"/>
</dbReference>
<dbReference type="KEGG" id="abk:LX00_10605"/>
<feature type="domain" description="Bacteriophage Mu GpT" evidence="1">
    <location>
        <begin position="172"/>
        <end position="239"/>
    </location>
</feature>
<organism evidence="2 3">
    <name type="scientific">Acinetobacter baumannii</name>
    <dbReference type="NCBI Taxonomy" id="470"/>
    <lineage>
        <taxon>Bacteria</taxon>
        <taxon>Pseudomonadati</taxon>
        <taxon>Pseudomonadota</taxon>
        <taxon>Gammaproteobacteria</taxon>
        <taxon>Moraxellales</taxon>
        <taxon>Moraxellaceae</taxon>
        <taxon>Acinetobacter</taxon>
        <taxon>Acinetobacter calcoaceticus/baumannii complex</taxon>
    </lineage>
</organism>
<gene>
    <name evidence="2" type="ORF">APD33_10875</name>
</gene>
<dbReference type="RefSeq" id="WP_024437135.1">
    <property type="nucleotide sequence ID" value="NZ_CM125926.1"/>
</dbReference>
<evidence type="ECO:0000313" key="3">
    <source>
        <dbReference type="Proteomes" id="UP000051449"/>
    </source>
</evidence>
<feature type="domain" description="Bacteriophage Mu GpT" evidence="1">
    <location>
        <begin position="13"/>
        <end position="159"/>
    </location>
</feature>
<reference evidence="2 3" key="1">
    <citation type="submission" date="2015-10" db="EMBL/GenBank/DDBJ databases">
        <title>The utility of whole genome sequencing in characterizing Acinetobacter epidemiology and analyzing hospital outbreaks.</title>
        <authorList>
            <person name="Ozer E.A."/>
            <person name="Fitzpatrick M.A."/>
            <person name="Hauser A.R."/>
        </authorList>
    </citation>
    <scope>NUCLEOTIDE SEQUENCE [LARGE SCALE GENOMIC DNA]</scope>
    <source>
        <strain evidence="2 3">ABBL072</strain>
    </source>
</reference>
<dbReference type="AlphaFoldDB" id="A0AAP1AAI9"/>
<protein>
    <submittedName>
        <fullName evidence="2">Head protein</fullName>
    </submittedName>
</protein>
<dbReference type="KEGG" id="abau:IX87_21390"/>
<feature type="domain" description="Bacteriophage Mu GpT" evidence="1">
    <location>
        <begin position="242"/>
        <end position="306"/>
    </location>
</feature>
<evidence type="ECO:0000259" key="1">
    <source>
        <dbReference type="Pfam" id="PF10124"/>
    </source>
</evidence>
<proteinExistence type="predicted"/>